<dbReference type="Gene3D" id="1.10.260.40">
    <property type="entry name" value="lambda repressor-like DNA-binding domains"/>
    <property type="match status" value="1"/>
</dbReference>
<protein>
    <recommendedName>
        <fullName evidence="1">HTH cro/C1-type domain-containing protein</fullName>
    </recommendedName>
</protein>
<dbReference type="AlphaFoldDB" id="A0A6M3LV48"/>
<evidence type="ECO:0000259" key="1">
    <source>
        <dbReference type="PROSITE" id="PS50943"/>
    </source>
</evidence>
<dbReference type="SUPFAM" id="SSF47413">
    <property type="entry name" value="lambda repressor-like DNA-binding domains"/>
    <property type="match status" value="1"/>
</dbReference>
<proteinExistence type="predicted"/>
<feature type="domain" description="HTH cro/C1-type" evidence="1">
    <location>
        <begin position="10"/>
        <end position="57"/>
    </location>
</feature>
<name>A0A6M3LV48_9ZZZZ</name>
<gene>
    <name evidence="2" type="ORF">MM171A01651_0001</name>
</gene>
<dbReference type="PROSITE" id="PS50943">
    <property type="entry name" value="HTH_CROC1"/>
    <property type="match status" value="1"/>
</dbReference>
<accession>A0A6M3LV48</accession>
<dbReference type="Pfam" id="PF01381">
    <property type="entry name" value="HTH_3"/>
    <property type="match status" value="1"/>
</dbReference>
<dbReference type="InterPro" id="IPR010982">
    <property type="entry name" value="Lambda_DNA-bd_dom_sf"/>
</dbReference>
<reference evidence="2" key="1">
    <citation type="submission" date="2020-03" db="EMBL/GenBank/DDBJ databases">
        <title>The deep terrestrial virosphere.</title>
        <authorList>
            <person name="Holmfeldt K."/>
            <person name="Nilsson E."/>
            <person name="Simone D."/>
            <person name="Lopez-Fernandez M."/>
            <person name="Wu X."/>
            <person name="de Brujin I."/>
            <person name="Lundin D."/>
            <person name="Andersson A."/>
            <person name="Bertilsson S."/>
            <person name="Dopson M."/>
        </authorList>
    </citation>
    <scope>NUCLEOTIDE SEQUENCE</scope>
    <source>
        <strain evidence="2">MM171A01651</strain>
    </source>
</reference>
<dbReference type="GO" id="GO:0003677">
    <property type="term" value="F:DNA binding"/>
    <property type="evidence" value="ECO:0007669"/>
    <property type="project" value="InterPro"/>
</dbReference>
<dbReference type="CDD" id="cd00093">
    <property type="entry name" value="HTH_XRE"/>
    <property type="match status" value="1"/>
</dbReference>
<organism evidence="2">
    <name type="scientific">viral metagenome</name>
    <dbReference type="NCBI Taxonomy" id="1070528"/>
    <lineage>
        <taxon>unclassified sequences</taxon>
        <taxon>metagenomes</taxon>
        <taxon>organismal metagenomes</taxon>
    </lineage>
</organism>
<feature type="non-terminal residue" evidence="2">
    <location>
        <position position="125"/>
    </location>
</feature>
<dbReference type="SMART" id="SM00530">
    <property type="entry name" value="HTH_XRE"/>
    <property type="match status" value="1"/>
</dbReference>
<dbReference type="InterPro" id="IPR001387">
    <property type="entry name" value="Cro/C1-type_HTH"/>
</dbReference>
<dbReference type="EMBL" id="MT143599">
    <property type="protein sequence ID" value="QJA98663.1"/>
    <property type="molecule type" value="Genomic_DNA"/>
</dbReference>
<sequence>MQHSSLASWLEERCRDEGLSLRQVAEKTGLSHTTIADIKGGVKVTADTIKKLAGGFGGNGHQGKALVDELLTFAGYRSESGEEIKEPVGRLLDKISQFSEPQLKIMESFADFITGVGRGSDGKGK</sequence>
<evidence type="ECO:0000313" key="2">
    <source>
        <dbReference type="EMBL" id="QJA98663.1"/>
    </source>
</evidence>